<organism evidence="16 17">
    <name type="scientific">Cymbomonas tetramitiformis</name>
    <dbReference type="NCBI Taxonomy" id="36881"/>
    <lineage>
        <taxon>Eukaryota</taxon>
        <taxon>Viridiplantae</taxon>
        <taxon>Chlorophyta</taxon>
        <taxon>Pyramimonadophyceae</taxon>
        <taxon>Pyramimonadales</taxon>
        <taxon>Pyramimonadaceae</taxon>
        <taxon>Cymbomonas</taxon>
    </lineage>
</organism>
<dbReference type="PROSITE" id="PS50865">
    <property type="entry name" value="ZF_MYND_2"/>
    <property type="match status" value="1"/>
</dbReference>
<dbReference type="EMBL" id="LGRX02033595">
    <property type="protein sequence ID" value="KAK3240597.1"/>
    <property type="molecule type" value="Genomic_DNA"/>
</dbReference>
<evidence type="ECO:0008006" key="18">
    <source>
        <dbReference type="Google" id="ProtNLM"/>
    </source>
</evidence>
<reference evidence="16 17" key="1">
    <citation type="journal article" date="2015" name="Genome Biol. Evol.">
        <title>Comparative Genomics of a Bacterivorous Green Alga Reveals Evolutionary Causalities and Consequences of Phago-Mixotrophic Mode of Nutrition.</title>
        <authorList>
            <person name="Burns J.A."/>
            <person name="Paasch A."/>
            <person name="Narechania A."/>
            <person name="Kim E."/>
        </authorList>
    </citation>
    <scope>NUCLEOTIDE SEQUENCE [LARGE SCALE GENOMIC DNA]</scope>
    <source>
        <strain evidence="16 17">PLY_AMNH</strain>
    </source>
</reference>
<dbReference type="GO" id="GO:0005789">
    <property type="term" value="C:endoplasmic reticulum membrane"/>
    <property type="evidence" value="ECO:0007669"/>
    <property type="project" value="UniProtKB-SubCell"/>
</dbReference>
<dbReference type="Proteomes" id="UP001190700">
    <property type="component" value="Unassembled WGS sequence"/>
</dbReference>
<keyword evidence="4 12" id="KW-0863">Zinc-finger</keyword>
<dbReference type="GO" id="GO:0008270">
    <property type="term" value="F:zinc ion binding"/>
    <property type="evidence" value="ECO:0007669"/>
    <property type="project" value="UniProtKB-KW"/>
</dbReference>
<dbReference type="AlphaFoldDB" id="A0AAE0BRV0"/>
<dbReference type="InterPro" id="IPR045054">
    <property type="entry name" value="P4HA-like"/>
</dbReference>
<evidence type="ECO:0000256" key="2">
    <source>
        <dbReference type="ARBA" id="ARBA00004648"/>
    </source>
</evidence>
<keyword evidence="10" id="KW-0325">Glycoprotein</keyword>
<keyword evidence="17" id="KW-1185">Reference proteome</keyword>
<dbReference type="Pfam" id="PF13640">
    <property type="entry name" value="2OG-FeII_Oxy_3"/>
    <property type="match status" value="1"/>
</dbReference>
<keyword evidence="9" id="KW-0408">Iron</keyword>
<dbReference type="PROSITE" id="PS01360">
    <property type="entry name" value="ZF_MYND_1"/>
    <property type="match status" value="1"/>
</dbReference>
<evidence type="ECO:0000259" key="14">
    <source>
        <dbReference type="PROSITE" id="PS50865"/>
    </source>
</evidence>
<dbReference type="GO" id="GO:0004656">
    <property type="term" value="F:procollagen-proline 4-dioxygenase activity"/>
    <property type="evidence" value="ECO:0007669"/>
    <property type="project" value="UniProtKB-EC"/>
</dbReference>
<dbReference type="SUPFAM" id="SSF48452">
    <property type="entry name" value="TPR-like"/>
    <property type="match status" value="1"/>
</dbReference>
<evidence type="ECO:0000256" key="12">
    <source>
        <dbReference type="PROSITE-ProRule" id="PRU00134"/>
    </source>
</evidence>
<evidence type="ECO:0000256" key="13">
    <source>
        <dbReference type="SAM" id="MobiDB-lite"/>
    </source>
</evidence>
<evidence type="ECO:0000313" key="16">
    <source>
        <dbReference type="EMBL" id="KAK3240597.1"/>
    </source>
</evidence>
<feature type="domain" description="MYND-type" evidence="14">
    <location>
        <begin position="232"/>
        <end position="269"/>
    </location>
</feature>
<keyword evidence="8" id="KW-0560">Oxidoreductase</keyword>
<dbReference type="InterPro" id="IPR002893">
    <property type="entry name" value="Znf_MYND"/>
</dbReference>
<dbReference type="PANTHER" id="PTHR10869">
    <property type="entry name" value="PROLYL 4-HYDROXYLASE ALPHA SUBUNIT"/>
    <property type="match status" value="1"/>
</dbReference>
<dbReference type="SMART" id="SM00702">
    <property type="entry name" value="P4Hc"/>
    <property type="match status" value="1"/>
</dbReference>
<keyword evidence="3" id="KW-0479">Metal-binding</keyword>
<dbReference type="InterPro" id="IPR011990">
    <property type="entry name" value="TPR-like_helical_dom_sf"/>
</dbReference>
<evidence type="ECO:0000256" key="6">
    <source>
        <dbReference type="ARBA" id="ARBA00022833"/>
    </source>
</evidence>
<dbReference type="GO" id="GO:0005506">
    <property type="term" value="F:iron ion binding"/>
    <property type="evidence" value="ECO:0007669"/>
    <property type="project" value="InterPro"/>
</dbReference>
<dbReference type="GO" id="GO:0031418">
    <property type="term" value="F:L-ascorbic acid binding"/>
    <property type="evidence" value="ECO:0007669"/>
    <property type="project" value="InterPro"/>
</dbReference>
<evidence type="ECO:0000313" key="17">
    <source>
        <dbReference type="Proteomes" id="UP001190700"/>
    </source>
</evidence>
<comment type="caution">
    <text evidence="16">The sequence shown here is derived from an EMBL/GenBank/DDBJ whole genome shotgun (WGS) entry which is preliminary data.</text>
</comment>
<evidence type="ECO:0000256" key="10">
    <source>
        <dbReference type="ARBA" id="ARBA00023180"/>
    </source>
</evidence>
<accession>A0AAE0BRV0</accession>
<evidence type="ECO:0000256" key="8">
    <source>
        <dbReference type="ARBA" id="ARBA00023002"/>
    </source>
</evidence>
<dbReference type="InterPro" id="IPR044862">
    <property type="entry name" value="Pro_4_hyd_alph_FE2OG_OXY"/>
</dbReference>
<dbReference type="Gene3D" id="2.60.120.620">
    <property type="entry name" value="q2cbj1_9rhob like domain"/>
    <property type="match status" value="1"/>
</dbReference>
<gene>
    <name evidence="16" type="ORF">CYMTET_49570</name>
</gene>
<comment type="cofactor">
    <cofactor evidence="1">
        <name>L-ascorbate</name>
        <dbReference type="ChEBI" id="CHEBI:38290"/>
    </cofactor>
</comment>
<evidence type="ECO:0000256" key="1">
    <source>
        <dbReference type="ARBA" id="ARBA00001961"/>
    </source>
</evidence>
<dbReference type="PROSITE" id="PS51471">
    <property type="entry name" value="FE2OG_OXY"/>
    <property type="match status" value="1"/>
</dbReference>
<evidence type="ECO:0000256" key="7">
    <source>
        <dbReference type="ARBA" id="ARBA00022964"/>
    </source>
</evidence>
<dbReference type="PANTHER" id="PTHR10869:SF246">
    <property type="entry name" value="TRANSMEMBRANE PROLYL 4-HYDROXYLASE"/>
    <property type="match status" value="1"/>
</dbReference>
<dbReference type="CDD" id="cd23024">
    <property type="entry name" value="zf-HIT_ZNHIT2-3"/>
    <property type="match status" value="1"/>
</dbReference>
<sequence>MGQELSKEAEDLQSELEEALIFAKGAGHPSAYSLGFRVQTMKENVEESVRSLQRTAALQEALKETNWTLTRRINELMQQLADCSENNSEKPREKTELYDSAATRTSDVRTFERTEVAEEDLRSNDLRSSDDTKRASDKKSQAESAVGVRENNADCSGSRAQPVASGQLDSLKKAEYAQADTISTRTSERCADIVTAEADAAVTGGHSTVTAQQNPATSKSDVLSSPTPPAMCGACQKEGARFRCSRCNTICYCSRDCQRKHWKLHKTACITQPPSQQGDADTPPPAFVKAAQEHAKNARVSAVRTAQCCFESGVQALQQQRIDEAIRSFKEALTCPDRHPLGDAAVHTYLGNLYLNNLNDARLAAIHFQDAARLSPSSPDKHLNVALVNFNHLEDVEAAARACLKALALGKVRKPPWTGLVQAQYLLARILSKQGKREEAAVLIREVNNKTNAVDPMVPKLFRWAPEAVGSLQPLGIISPCSAGGKELVAETLSLRPLVLRVRGFLSPKECQGIIDLSKPKMEESVSVHGLSSKDSTKARQHRQSKTGWLPMRQNAILASLRSRLGALLALPASVLEASEQLQVVHYSAGGHYGVHHDAGGLNRRYATVLYYLNTCPAGGQTVFPSAECIDGTRASSPDDETNTPEYVDREGTAVKSSAGLVVPSQMGTAVLFYNFLPDGAIDHQAVHAACRVVRGEKWLANNWITIPE</sequence>
<name>A0AAE0BRV0_9CHLO</name>
<dbReference type="InterPro" id="IPR005123">
    <property type="entry name" value="Oxoglu/Fe-dep_dioxygenase_dom"/>
</dbReference>
<feature type="domain" description="Fe2OG dioxygenase" evidence="15">
    <location>
        <begin position="578"/>
        <end position="707"/>
    </location>
</feature>
<feature type="region of interest" description="Disordered" evidence="13">
    <location>
        <begin position="83"/>
        <end position="170"/>
    </location>
</feature>
<feature type="compositionally biased region" description="Basic and acidic residues" evidence="13">
    <location>
        <begin position="106"/>
        <end position="141"/>
    </location>
</feature>
<proteinExistence type="predicted"/>
<evidence type="ECO:0000259" key="15">
    <source>
        <dbReference type="PROSITE" id="PS51471"/>
    </source>
</evidence>
<protein>
    <recommendedName>
        <fullName evidence="18">Procollagen-proline 4-dioxygenase</fullName>
    </recommendedName>
</protein>
<dbReference type="Gene3D" id="6.10.140.2220">
    <property type="match status" value="1"/>
</dbReference>
<evidence type="ECO:0000256" key="3">
    <source>
        <dbReference type="ARBA" id="ARBA00022723"/>
    </source>
</evidence>
<evidence type="ECO:0000256" key="9">
    <source>
        <dbReference type="ARBA" id="ARBA00023004"/>
    </source>
</evidence>
<keyword evidence="6" id="KW-0862">Zinc</keyword>
<keyword evidence="7" id="KW-0223">Dioxygenase</keyword>
<evidence type="ECO:0000256" key="11">
    <source>
        <dbReference type="ARBA" id="ARBA00049169"/>
    </source>
</evidence>
<dbReference type="InterPro" id="IPR006620">
    <property type="entry name" value="Pro_4_hyd_alph"/>
</dbReference>
<evidence type="ECO:0000256" key="4">
    <source>
        <dbReference type="ARBA" id="ARBA00022771"/>
    </source>
</evidence>
<dbReference type="SUPFAM" id="SSF144232">
    <property type="entry name" value="HIT/MYND zinc finger-like"/>
    <property type="match status" value="1"/>
</dbReference>
<comment type="catalytic activity">
    <reaction evidence="11">
        <text>L-prolyl-[collagen] + 2-oxoglutarate + O2 = trans-4-hydroxy-L-prolyl-[collagen] + succinate + CO2</text>
        <dbReference type="Rhea" id="RHEA:18945"/>
        <dbReference type="Rhea" id="RHEA-COMP:11676"/>
        <dbReference type="Rhea" id="RHEA-COMP:11680"/>
        <dbReference type="ChEBI" id="CHEBI:15379"/>
        <dbReference type="ChEBI" id="CHEBI:16526"/>
        <dbReference type="ChEBI" id="CHEBI:16810"/>
        <dbReference type="ChEBI" id="CHEBI:30031"/>
        <dbReference type="ChEBI" id="CHEBI:50342"/>
        <dbReference type="ChEBI" id="CHEBI:61965"/>
        <dbReference type="EC" id="1.14.11.2"/>
    </reaction>
</comment>
<evidence type="ECO:0000256" key="5">
    <source>
        <dbReference type="ARBA" id="ARBA00022824"/>
    </source>
</evidence>
<dbReference type="Pfam" id="PF01753">
    <property type="entry name" value="zf-MYND"/>
    <property type="match status" value="1"/>
</dbReference>
<feature type="compositionally biased region" description="Basic and acidic residues" evidence="13">
    <location>
        <begin position="87"/>
        <end position="97"/>
    </location>
</feature>
<keyword evidence="5" id="KW-0256">Endoplasmic reticulum</keyword>
<dbReference type="Gene3D" id="1.25.40.10">
    <property type="entry name" value="Tetratricopeptide repeat domain"/>
    <property type="match status" value="1"/>
</dbReference>
<comment type="subcellular location">
    <subcellularLocation>
        <location evidence="2">Endoplasmic reticulum membrane</location>
        <topology evidence="2">Single-pass type II membrane protein</topology>
    </subcellularLocation>
</comment>